<keyword evidence="7" id="KW-1185">Reference proteome</keyword>
<dbReference type="InterPro" id="IPR036852">
    <property type="entry name" value="Peptidase_S8/S53_dom_sf"/>
</dbReference>
<dbReference type="Proteomes" id="UP001497480">
    <property type="component" value="Unassembled WGS sequence"/>
</dbReference>
<name>A0AAV1XDJ0_LUPLU</name>
<feature type="domain" description="Peptidase S8/S53" evidence="5">
    <location>
        <begin position="31"/>
        <end position="177"/>
    </location>
</feature>
<dbReference type="SUPFAM" id="SSF52743">
    <property type="entry name" value="Subtilisin-like"/>
    <property type="match status" value="1"/>
</dbReference>
<comment type="caution">
    <text evidence="6">The sequence shown here is derived from an EMBL/GenBank/DDBJ whole genome shotgun (WGS) entry which is preliminary data.</text>
</comment>
<dbReference type="GO" id="GO:0006508">
    <property type="term" value="P:proteolysis"/>
    <property type="evidence" value="ECO:0007669"/>
    <property type="project" value="InterPro"/>
</dbReference>
<evidence type="ECO:0000256" key="1">
    <source>
        <dbReference type="ARBA" id="ARBA00004613"/>
    </source>
</evidence>
<accession>A0AAV1XDJ0</accession>
<dbReference type="GO" id="GO:0005576">
    <property type="term" value="C:extracellular region"/>
    <property type="evidence" value="ECO:0007669"/>
    <property type="project" value="UniProtKB-SubCell"/>
</dbReference>
<dbReference type="InterPro" id="IPR045051">
    <property type="entry name" value="SBT"/>
</dbReference>
<evidence type="ECO:0000256" key="3">
    <source>
        <dbReference type="ARBA" id="ARBA00022729"/>
    </source>
</evidence>
<comment type="similarity">
    <text evidence="2 4">Belongs to the peptidase S8 family.</text>
</comment>
<dbReference type="AlphaFoldDB" id="A0AAV1XDJ0"/>
<evidence type="ECO:0000313" key="7">
    <source>
        <dbReference type="Proteomes" id="UP001497480"/>
    </source>
</evidence>
<comment type="subcellular location">
    <subcellularLocation>
        <location evidence="1">Secreted</location>
    </subcellularLocation>
</comment>
<dbReference type="PANTHER" id="PTHR10795">
    <property type="entry name" value="PROPROTEIN CONVERTASE SUBTILISIN/KEXIN"/>
    <property type="match status" value="1"/>
</dbReference>
<dbReference type="InterPro" id="IPR000209">
    <property type="entry name" value="Peptidase_S8/S53_dom"/>
</dbReference>
<evidence type="ECO:0000256" key="2">
    <source>
        <dbReference type="ARBA" id="ARBA00011073"/>
    </source>
</evidence>
<reference evidence="6 7" key="1">
    <citation type="submission" date="2024-03" db="EMBL/GenBank/DDBJ databases">
        <authorList>
            <person name="Martinez-Hernandez J."/>
        </authorList>
    </citation>
    <scope>NUCLEOTIDE SEQUENCE [LARGE SCALE GENOMIC DNA]</scope>
</reference>
<keyword evidence="3" id="KW-0732">Signal</keyword>
<proteinExistence type="inferred from homology"/>
<gene>
    <name evidence="6" type="ORF">LLUT_LOCUS20879</name>
</gene>
<sequence>MKFGTNSDYDLLGSYLGRKLIGARYFYEGYKASSDVNNNISFYSARDYNGHGTHTLSKTTGNFVYGVSVFGLGNGIASGASPKAPVASNKVCCDYSSCNDADILAPTEAVITDGVDVIFLSLGPDEPKEYFNNSIAIGTFHAFLNGLVVVSSAGNDGPKSYNILNSKQWVIIVAASTTDRDFTNTVILGDNKILEVYI</sequence>
<dbReference type="EMBL" id="CAXHTB010000014">
    <property type="protein sequence ID" value="CAL0319819.1"/>
    <property type="molecule type" value="Genomic_DNA"/>
</dbReference>
<organism evidence="6 7">
    <name type="scientific">Lupinus luteus</name>
    <name type="common">European yellow lupine</name>
    <dbReference type="NCBI Taxonomy" id="3873"/>
    <lineage>
        <taxon>Eukaryota</taxon>
        <taxon>Viridiplantae</taxon>
        <taxon>Streptophyta</taxon>
        <taxon>Embryophyta</taxon>
        <taxon>Tracheophyta</taxon>
        <taxon>Spermatophyta</taxon>
        <taxon>Magnoliopsida</taxon>
        <taxon>eudicotyledons</taxon>
        <taxon>Gunneridae</taxon>
        <taxon>Pentapetalae</taxon>
        <taxon>rosids</taxon>
        <taxon>fabids</taxon>
        <taxon>Fabales</taxon>
        <taxon>Fabaceae</taxon>
        <taxon>Papilionoideae</taxon>
        <taxon>50 kb inversion clade</taxon>
        <taxon>genistoids sensu lato</taxon>
        <taxon>core genistoids</taxon>
        <taxon>Genisteae</taxon>
        <taxon>Lupinus</taxon>
    </lineage>
</organism>
<evidence type="ECO:0000313" key="6">
    <source>
        <dbReference type="EMBL" id="CAL0319819.1"/>
    </source>
</evidence>
<evidence type="ECO:0000259" key="5">
    <source>
        <dbReference type="Pfam" id="PF00082"/>
    </source>
</evidence>
<dbReference type="Pfam" id="PF00082">
    <property type="entry name" value="Peptidase_S8"/>
    <property type="match status" value="1"/>
</dbReference>
<dbReference type="GO" id="GO:0004252">
    <property type="term" value="F:serine-type endopeptidase activity"/>
    <property type="evidence" value="ECO:0007669"/>
    <property type="project" value="InterPro"/>
</dbReference>
<protein>
    <recommendedName>
        <fullName evidence="5">Peptidase S8/S53 domain-containing protein</fullName>
    </recommendedName>
</protein>
<dbReference type="Gene3D" id="3.40.50.200">
    <property type="entry name" value="Peptidase S8/S53 domain"/>
    <property type="match status" value="1"/>
</dbReference>
<dbReference type="PROSITE" id="PS51892">
    <property type="entry name" value="SUBTILASE"/>
    <property type="match status" value="1"/>
</dbReference>
<evidence type="ECO:0000256" key="4">
    <source>
        <dbReference type="PROSITE-ProRule" id="PRU01240"/>
    </source>
</evidence>
<comment type="caution">
    <text evidence="4">Lacks conserved residue(s) required for the propagation of feature annotation.</text>
</comment>